<dbReference type="CDD" id="cd14797">
    <property type="entry name" value="DUF302"/>
    <property type="match status" value="1"/>
</dbReference>
<reference evidence="1" key="1">
    <citation type="submission" date="2021-01" db="EMBL/GenBank/DDBJ databases">
        <title>Whole genome shotgun sequence of Planosporangium mesophilum NBRC 109066.</title>
        <authorList>
            <person name="Komaki H."/>
            <person name="Tamura T."/>
        </authorList>
    </citation>
    <scope>NUCLEOTIDE SEQUENCE</scope>
    <source>
        <strain evidence="1">NBRC 109066</strain>
    </source>
</reference>
<name>A0A8J3TKV9_9ACTN</name>
<dbReference type="Gene3D" id="3.30.310.70">
    <property type="entry name" value="TT1751-like domain"/>
    <property type="match status" value="1"/>
</dbReference>
<gene>
    <name evidence="1" type="ORF">Pme01_28320</name>
</gene>
<evidence type="ECO:0000313" key="1">
    <source>
        <dbReference type="EMBL" id="GII23235.1"/>
    </source>
</evidence>
<dbReference type="AlphaFoldDB" id="A0A8J3TKV9"/>
<accession>A0A8J3TKV9</accession>
<organism evidence="1 2">
    <name type="scientific">Planosporangium mesophilum</name>
    <dbReference type="NCBI Taxonomy" id="689768"/>
    <lineage>
        <taxon>Bacteria</taxon>
        <taxon>Bacillati</taxon>
        <taxon>Actinomycetota</taxon>
        <taxon>Actinomycetes</taxon>
        <taxon>Micromonosporales</taxon>
        <taxon>Micromonosporaceae</taxon>
        <taxon>Planosporangium</taxon>
    </lineage>
</organism>
<dbReference type="EMBL" id="BOON01000027">
    <property type="protein sequence ID" value="GII23235.1"/>
    <property type="molecule type" value="Genomic_DNA"/>
</dbReference>
<evidence type="ECO:0000313" key="2">
    <source>
        <dbReference type="Proteomes" id="UP000599074"/>
    </source>
</evidence>
<proteinExistence type="predicted"/>
<comment type="caution">
    <text evidence="1">The sequence shown here is derived from an EMBL/GenBank/DDBJ whole genome shotgun (WGS) entry which is preliminary data.</text>
</comment>
<sequence>MTQPQITAVDWAARRLAIEVDGSFDDAVARYEAAVPTYPAARFDQLVADTVGWQTVLDLTDELAEHGFLIYWRLAADPLMGLAGNTARCTAYLMGNHTIAERMFRHDPAAMLYAPLRTVISQPPGGPTLFATEQPSRQFSSLGNPDITAVGTELDHKLAGLLDALHWPVPPCLTT</sequence>
<keyword evidence="2" id="KW-1185">Reference proteome</keyword>
<dbReference type="SUPFAM" id="SSF103247">
    <property type="entry name" value="TT1751-like"/>
    <property type="match status" value="1"/>
</dbReference>
<dbReference type="RefSeq" id="WP_168116766.1">
    <property type="nucleotide sequence ID" value="NZ_BOON01000027.1"/>
</dbReference>
<dbReference type="InterPro" id="IPR035923">
    <property type="entry name" value="TT1751-like_sf"/>
</dbReference>
<dbReference type="Proteomes" id="UP000599074">
    <property type="component" value="Unassembled WGS sequence"/>
</dbReference>
<evidence type="ECO:0008006" key="3">
    <source>
        <dbReference type="Google" id="ProtNLM"/>
    </source>
</evidence>
<dbReference type="InterPro" id="IPR005180">
    <property type="entry name" value="DUF302"/>
</dbReference>
<protein>
    <recommendedName>
        <fullName evidence="3">DUF302 domain-containing protein</fullName>
    </recommendedName>
</protein>